<proteinExistence type="predicted"/>
<dbReference type="EMBL" id="JAUCGQ010000001">
    <property type="protein sequence ID" value="MDM7854575.1"/>
    <property type="molecule type" value="Genomic_DNA"/>
</dbReference>
<comment type="caution">
    <text evidence="1">The sequence shown here is derived from an EMBL/GenBank/DDBJ whole genome shotgun (WGS) entry which is preliminary data.</text>
</comment>
<organism evidence="1 2">
    <name type="scientific">Cellulomonas alba</name>
    <dbReference type="NCBI Taxonomy" id="3053467"/>
    <lineage>
        <taxon>Bacteria</taxon>
        <taxon>Bacillati</taxon>
        <taxon>Actinomycetota</taxon>
        <taxon>Actinomycetes</taxon>
        <taxon>Micrococcales</taxon>
        <taxon>Cellulomonadaceae</taxon>
        <taxon>Cellulomonas</taxon>
    </lineage>
</organism>
<keyword evidence="2" id="KW-1185">Reference proteome</keyword>
<protein>
    <submittedName>
        <fullName evidence="1">Uncharacterized protein</fullName>
    </submittedName>
</protein>
<evidence type="ECO:0000313" key="2">
    <source>
        <dbReference type="Proteomes" id="UP001529338"/>
    </source>
</evidence>
<name>A0ABT7SEF9_9CELL</name>
<sequence>MAHASGADLAVVALVVRARLVDPLLIGRFPLPAILASLVVDGIDKSVLQAFTHRDLTDYQSYDKALDVYSLAVTYLAVRRTGATAPAQAAVGRRDRLSAVPAV</sequence>
<dbReference type="Proteomes" id="UP001529338">
    <property type="component" value="Unassembled WGS sequence"/>
</dbReference>
<gene>
    <name evidence="1" type="ORF">QRT04_06495</name>
</gene>
<reference evidence="1 2" key="1">
    <citation type="submission" date="2023-06" db="EMBL/GenBank/DDBJ databases">
        <title>Cellulomonas sp. MW4 Whole genome sequence.</title>
        <authorList>
            <person name="Park S."/>
        </authorList>
    </citation>
    <scope>NUCLEOTIDE SEQUENCE [LARGE SCALE GENOMIC DNA]</scope>
    <source>
        <strain evidence="1 2">MW4</strain>
    </source>
</reference>
<accession>A0ABT7SEF9</accession>
<evidence type="ECO:0000313" key="1">
    <source>
        <dbReference type="EMBL" id="MDM7854575.1"/>
    </source>
</evidence>
<dbReference type="RefSeq" id="WP_289454348.1">
    <property type="nucleotide sequence ID" value="NZ_JAUCGQ010000001.1"/>
</dbReference>